<protein>
    <submittedName>
        <fullName evidence="1">AMP-dependent synthetase/ligase</fullName>
    </submittedName>
</protein>
<name>A0A8K0RMP7_9HYPO</name>
<accession>A0A8K0RMP7</accession>
<comment type="caution">
    <text evidence="1">The sequence shown here is derived from an EMBL/GenBank/DDBJ whole genome shotgun (WGS) entry which is preliminary data.</text>
</comment>
<dbReference type="OrthoDB" id="5360374at2759"/>
<dbReference type="EMBL" id="JAGPXF010000008">
    <property type="protein sequence ID" value="KAH7232940.1"/>
    <property type="molecule type" value="Genomic_DNA"/>
</dbReference>
<dbReference type="AlphaFoldDB" id="A0A8K0RMP7"/>
<dbReference type="Gene3D" id="3.40.50.12780">
    <property type="entry name" value="N-terminal domain of ligase-like"/>
    <property type="match status" value="1"/>
</dbReference>
<sequence length="359" mass="39982">MAPHVTAPSVEDYTISLKPKSVNGSKLNGIFSTEYGAQVNDTNVLTGPFVDGLVMRSARSTSEPKIVYWARHEFLQILSKKAEIMSKQSVIIPGDRIANLSHMSGMYGGFMFTNQALMEMPTDNVHLPITTVMISTVYATAKLASWLKEQGRTLPSVRLILFIGEAFFKDVRDQWTQAFPNALIGPYIYGSVKCGPVASPANAPRPGEDDDSNPLYNFIREVVYMEITDENGVAITKLVVRGTVVVTHLIKKLQQAIRYPIGDTAAWEDYAEGTFRLYGRVSVALKNVLVFRVVHDKSDNAEAIRTFIEADIAAVSQTWIWNKEAGQIGDLKIEYIHHDQLIMTPGSGKLKSFVEERYE</sequence>
<proteinExistence type="predicted"/>
<dbReference type="Proteomes" id="UP000813427">
    <property type="component" value="Unassembled WGS sequence"/>
</dbReference>
<evidence type="ECO:0000313" key="2">
    <source>
        <dbReference type="Proteomes" id="UP000813427"/>
    </source>
</evidence>
<organism evidence="1 2">
    <name type="scientific">Fusarium tricinctum</name>
    <dbReference type="NCBI Taxonomy" id="61284"/>
    <lineage>
        <taxon>Eukaryota</taxon>
        <taxon>Fungi</taxon>
        <taxon>Dikarya</taxon>
        <taxon>Ascomycota</taxon>
        <taxon>Pezizomycotina</taxon>
        <taxon>Sordariomycetes</taxon>
        <taxon>Hypocreomycetidae</taxon>
        <taxon>Hypocreales</taxon>
        <taxon>Nectriaceae</taxon>
        <taxon>Fusarium</taxon>
        <taxon>Fusarium tricinctum species complex</taxon>
    </lineage>
</organism>
<dbReference type="SUPFAM" id="SSF56801">
    <property type="entry name" value="Acetyl-CoA synthetase-like"/>
    <property type="match status" value="1"/>
</dbReference>
<keyword evidence="2" id="KW-1185">Reference proteome</keyword>
<gene>
    <name evidence="1" type="ORF">BKA59DRAFT_517378</name>
</gene>
<evidence type="ECO:0000313" key="1">
    <source>
        <dbReference type="EMBL" id="KAH7232940.1"/>
    </source>
</evidence>
<dbReference type="InterPro" id="IPR042099">
    <property type="entry name" value="ANL_N_sf"/>
</dbReference>
<reference evidence="1" key="1">
    <citation type="journal article" date="2021" name="Nat. Commun.">
        <title>Genetic determinants of endophytism in the Arabidopsis root mycobiome.</title>
        <authorList>
            <person name="Mesny F."/>
            <person name="Miyauchi S."/>
            <person name="Thiergart T."/>
            <person name="Pickel B."/>
            <person name="Atanasova L."/>
            <person name="Karlsson M."/>
            <person name="Huettel B."/>
            <person name="Barry K.W."/>
            <person name="Haridas S."/>
            <person name="Chen C."/>
            <person name="Bauer D."/>
            <person name="Andreopoulos W."/>
            <person name="Pangilinan J."/>
            <person name="LaButti K."/>
            <person name="Riley R."/>
            <person name="Lipzen A."/>
            <person name="Clum A."/>
            <person name="Drula E."/>
            <person name="Henrissat B."/>
            <person name="Kohler A."/>
            <person name="Grigoriev I.V."/>
            <person name="Martin F.M."/>
            <person name="Hacquard S."/>
        </authorList>
    </citation>
    <scope>NUCLEOTIDE SEQUENCE</scope>
    <source>
        <strain evidence="1">MPI-SDFR-AT-0068</strain>
    </source>
</reference>